<evidence type="ECO:0000313" key="3">
    <source>
        <dbReference type="Proteomes" id="UP000293865"/>
    </source>
</evidence>
<dbReference type="Pfam" id="PF01425">
    <property type="entry name" value="Amidase"/>
    <property type="match status" value="1"/>
</dbReference>
<name>A0A4Q2L5H9_9MICO</name>
<gene>
    <name evidence="2" type="ORF">ESP51_07290</name>
</gene>
<proteinExistence type="predicted"/>
<feature type="domain" description="Amidase" evidence="1">
    <location>
        <begin position="42"/>
        <end position="457"/>
    </location>
</feature>
<sequence length="476" mass="50292">MTESAAAATSTAATTASARASLSGAALTTAYASGDLSPVEVAGAILDDIDERNPVINAFSDLDPEQVLADARASEARWVRGEPLGRLDGIPCTVKENLYRAGIPAFAGSGASVPVIPARNSPVVDRILEAGGVIIGSTTMPDWGMLSSGVSSVHGITRSPWDSTLTVGGSSSGAGAAAAAGFGTVHVGTDIGGSVRLPATWLGLATLKPSDGRIPIDNPYLGRVAGPIAQSVADVALGMSVLSRPDARDYTSLPPEDLDWDDLDIDVRGKHIAVHLEPGAGMLVDPEVRAAIERAAAAFSDAGAELVELAPFINDRFLDELDLFWRVRFWRTYVDLSPEAKGRVLPFISTWVHGGADVSGRRALEAYDAIAEMRRVTVEATHPFDAVLSPVSPVAAFPAEWPMPWGDDDQRMSHIAFTAPYNMTGQPSSSVNCGFTADGRTIGLQITGRRFADLETLRFTAWYERTRPESAVPKWG</sequence>
<dbReference type="Gene3D" id="3.90.1300.10">
    <property type="entry name" value="Amidase signature (AS) domain"/>
    <property type="match status" value="1"/>
</dbReference>
<dbReference type="EMBL" id="SDPN01000010">
    <property type="protein sequence ID" value="RXZ71693.1"/>
    <property type="molecule type" value="Genomic_DNA"/>
</dbReference>
<keyword evidence="3" id="KW-1185">Reference proteome</keyword>
<dbReference type="AlphaFoldDB" id="A0A4Q2L5H9"/>
<reference evidence="2 3" key="1">
    <citation type="submission" date="2019-01" db="EMBL/GenBank/DDBJ databases">
        <title>Agromyces.</title>
        <authorList>
            <person name="Li J."/>
        </authorList>
    </citation>
    <scope>NUCLEOTIDE SEQUENCE [LARGE SCALE GENOMIC DNA]</scope>
    <source>
        <strain evidence="2 3">DSM 15934</strain>
    </source>
</reference>
<dbReference type="SUPFAM" id="SSF75304">
    <property type="entry name" value="Amidase signature (AS) enzymes"/>
    <property type="match status" value="1"/>
</dbReference>
<dbReference type="GO" id="GO:0004040">
    <property type="term" value="F:amidase activity"/>
    <property type="evidence" value="ECO:0007669"/>
    <property type="project" value="UniProtKB-EC"/>
</dbReference>
<dbReference type="NCBIfam" id="NF005450">
    <property type="entry name" value="PRK07042.1"/>
    <property type="match status" value="1"/>
</dbReference>
<dbReference type="InterPro" id="IPR000120">
    <property type="entry name" value="Amidase"/>
</dbReference>
<dbReference type="Proteomes" id="UP000293865">
    <property type="component" value="Unassembled WGS sequence"/>
</dbReference>
<dbReference type="OrthoDB" id="5175573at2"/>
<comment type="caution">
    <text evidence="2">The sequence shown here is derived from an EMBL/GenBank/DDBJ whole genome shotgun (WGS) entry which is preliminary data.</text>
</comment>
<dbReference type="PANTHER" id="PTHR11895">
    <property type="entry name" value="TRANSAMIDASE"/>
    <property type="match status" value="1"/>
</dbReference>
<dbReference type="RefSeq" id="WP_129520239.1">
    <property type="nucleotide sequence ID" value="NZ_SDPN01000010.1"/>
</dbReference>
<dbReference type="InterPro" id="IPR036928">
    <property type="entry name" value="AS_sf"/>
</dbReference>
<keyword evidence="2" id="KW-0378">Hydrolase</keyword>
<evidence type="ECO:0000259" key="1">
    <source>
        <dbReference type="Pfam" id="PF01425"/>
    </source>
</evidence>
<dbReference type="PANTHER" id="PTHR11895:SF173">
    <property type="entry name" value="GLUTAMYL-TRNA AMIDOTRANSFERASE SUBUNIT A"/>
    <property type="match status" value="1"/>
</dbReference>
<dbReference type="InterPro" id="IPR023631">
    <property type="entry name" value="Amidase_dom"/>
</dbReference>
<organism evidence="2 3">
    <name type="scientific">Agromyces albus</name>
    <dbReference type="NCBI Taxonomy" id="205332"/>
    <lineage>
        <taxon>Bacteria</taxon>
        <taxon>Bacillati</taxon>
        <taxon>Actinomycetota</taxon>
        <taxon>Actinomycetes</taxon>
        <taxon>Micrococcales</taxon>
        <taxon>Microbacteriaceae</taxon>
        <taxon>Agromyces</taxon>
    </lineage>
</organism>
<evidence type="ECO:0000313" key="2">
    <source>
        <dbReference type="EMBL" id="RXZ71693.1"/>
    </source>
</evidence>
<protein>
    <submittedName>
        <fullName evidence="2">Amidase</fullName>
        <ecNumber evidence="2">3.5.1.4</ecNumber>
    </submittedName>
</protein>
<accession>A0A4Q2L5H9</accession>
<dbReference type="EC" id="3.5.1.4" evidence="2"/>